<keyword evidence="5" id="KW-1185">Reference proteome</keyword>
<dbReference type="CDD" id="cd07385">
    <property type="entry name" value="MPP_YkuE_C"/>
    <property type="match status" value="1"/>
</dbReference>
<name>A0A1Q2L1W6_9BACL</name>
<dbReference type="SUPFAM" id="SSF56300">
    <property type="entry name" value="Metallo-dependent phosphatases"/>
    <property type="match status" value="1"/>
</dbReference>
<evidence type="ECO:0000313" key="5">
    <source>
        <dbReference type="Proteomes" id="UP000188184"/>
    </source>
</evidence>
<keyword evidence="2" id="KW-0378">Hydrolase</keyword>
<dbReference type="GO" id="GO:0009245">
    <property type="term" value="P:lipid A biosynthetic process"/>
    <property type="evidence" value="ECO:0007669"/>
    <property type="project" value="TreeGrafter"/>
</dbReference>
<dbReference type="InterPro" id="IPR051158">
    <property type="entry name" value="Metallophosphoesterase_sf"/>
</dbReference>
<proteinExistence type="predicted"/>
<dbReference type="KEGG" id="pmar:B0X71_15960"/>
<gene>
    <name evidence="4" type="ORF">B0X71_15960</name>
</gene>
<dbReference type="InterPro" id="IPR004843">
    <property type="entry name" value="Calcineurin-like_PHP"/>
</dbReference>
<evidence type="ECO:0000256" key="1">
    <source>
        <dbReference type="ARBA" id="ARBA00022723"/>
    </source>
</evidence>
<reference evidence="4 5" key="1">
    <citation type="submission" date="2017-02" db="EMBL/GenBank/DDBJ databases">
        <title>The complete genomic sequence of a novel cold adapted crude oil-degrading bacterium Planococcus qaidamina Y42.</title>
        <authorList>
            <person name="Yang R."/>
        </authorList>
    </citation>
    <scope>NUCLEOTIDE SEQUENCE [LARGE SCALE GENOMIC DNA]</scope>
    <source>
        <strain evidence="4 5">Y42</strain>
    </source>
</reference>
<evidence type="ECO:0000256" key="2">
    <source>
        <dbReference type="ARBA" id="ARBA00022801"/>
    </source>
</evidence>
<dbReference type="InterPro" id="IPR029052">
    <property type="entry name" value="Metallo-depent_PP-like"/>
</dbReference>
<dbReference type="PANTHER" id="PTHR31302:SF31">
    <property type="entry name" value="PHOSPHODIESTERASE YAEI"/>
    <property type="match status" value="1"/>
</dbReference>
<keyword evidence="1" id="KW-0479">Metal-binding</keyword>
<accession>A0A1Q2L1W6</accession>
<feature type="domain" description="Calcineurin-like phosphoesterase" evidence="3">
    <location>
        <begin position="46"/>
        <end position="212"/>
    </location>
</feature>
<dbReference type="Proteomes" id="UP000188184">
    <property type="component" value="Chromosome"/>
</dbReference>
<sequence>MKRLAVAAVVGLLVIIFFVWINNKWITVSEYIISSPDIPAAFSGARIVQISDLHNATFGSDQAALLEKVAAAEPDVIFVTGDLVDNDRYDPDVAIEVINGLSTLAEVYFVTGNHEISRGRVNEILSALEETGITILENEMVEWMRKGERIYIAGVHDPLLGYAAGNFEYSTQSLEAIPFTAEFTLLLAHRPELVDEYMETEADVVFSGHAHGGQIRLPGLGGLYAPGQGFFPELTEGVTRFNDLQLVISRGLGNSSFPLRIFNRPEIVVVTLDRE</sequence>
<protein>
    <submittedName>
        <fullName evidence="4">Phosphoesterase</fullName>
    </submittedName>
</protein>
<dbReference type="Gene3D" id="3.60.21.10">
    <property type="match status" value="1"/>
</dbReference>
<dbReference type="Pfam" id="PF00149">
    <property type="entry name" value="Metallophos"/>
    <property type="match status" value="1"/>
</dbReference>
<dbReference type="PANTHER" id="PTHR31302">
    <property type="entry name" value="TRANSMEMBRANE PROTEIN WITH METALLOPHOSPHOESTERASE DOMAIN-RELATED"/>
    <property type="match status" value="1"/>
</dbReference>
<organism evidence="4 5">
    <name type="scientific">Planococcus lenghuensis</name>
    <dbReference type="NCBI Taxonomy" id="2213202"/>
    <lineage>
        <taxon>Bacteria</taxon>
        <taxon>Bacillati</taxon>
        <taxon>Bacillota</taxon>
        <taxon>Bacilli</taxon>
        <taxon>Bacillales</taxon>
        <taxon>Caryophanaceae</taxon>
        <taxon>Planococcus</taxon>
    </lineage>
</organism>
<dbReference type="GO" id="GO:0046872">
    <property type="term" value="F:metal ion binding"/>
    <property type="evidence" value="ECO:0007669"/>
    <property type="project" value="UniProtKB-KW"/>
</dbReference>
<dbReference type="EMBL" id="CP019640">
    <property type="protein sequence ID" value="AQQ54448.1"/>
    <property type="molecule type" value="Genomic_DNA"/>
</dbReference>
<evidence type="ECO:0000259" key="3">
    <source>
        <dbReference type="Pfam" id="PF00149"/>
    </source>
</evidence>
<dbReference type="RefSeq" id="WP_077590342.1">
    <property type="nucleotide sequence ID" value="NZ_CP019640.1"/>
</dbReference>
<dbReference type="GO" id="GO:0008758">
    <property type="term" value="F:UDP-2,3-diacylglucosamine hydrolase activity"/>
    <property type="evidence" value="ECO:0007669"/>
    <property type="project" value="TreeGrafter"/>
</dbReference>
<dbReference type="OrthoDB" id="9780884at2"/>
<dbReference type="GO" id="GO:0016020">
    <property type="term" value="C:membrane"/>
    <property type="evidence" value="ECO:0007669"/>
    <property type="project" value="GOC"/>
</dbReference>
<evidence type="ECO:0000313" key="4">
    <source>
        <dbReference type="EMBL" id="AQQ54448.1"/>
    </source>
</evidence>
<dbReference type="AlphaFoldDB" id="A0A1Q2L1W6"/>